<accession>A0A512IRC6</accession>
<gene>
    <name evidence="7 9" type="primary">tgt</name>
    <name evidence="9" type="ORF">MHA02_26230</name>
</gene>
<keyword evidence="5 7" id="KW-0671">Queuosine biosynthesis</keyword>
<dbReference type="InterPro" id="IPR036511">
    <property type="entry name" value="TGT-like_sf"/>
</dbReference>
<evidence type="ECO:0000256" key="2">
    <source>
        <dbReference type="ARBA" id="ARBA00022676"/>
    </source>
</evidence>
<protein>
    <recommendedName>
        <fullName evidence="7">Queuine tRNA-ribosyltransferase</fullName>
        <ecNumber evidence="7">2.4.2.29</ecNumber>
    </recommendedName>
    <alternativeName>
        <fullName evidence="7">Guanine insertion enzyme</fullName>
    </alternativeName>
    <alternativeName>
        <fullName evidence="7">tRNA-guanine transglycosylase</fullName>
    </alternativeName>
</protein>
<keyword evidence="2 7" id="KW-0328">Glycosyltransferase</keyword>
<feature type="binding site" evidence="7">
    <location>
        <position position="150"/>
    </location>
    <ligand>
        <name>substrate</name>
    </ligand>
</feature>
<feature type="binding site" evidence="7">
    <location>
        <position position="193"/>
    </location>
    <ligand>
        <name>substrate</name>
    </ligand>
</feature>
<dbReference type="Pfam" id="PF01702">
    <property type="entry name" value="TGT"/>
    <property type="match status" value="1"/>
</dbReference>
<proteinExistence type="inferred from homology"/>
<dbReference type="HAMAP" id="MF_00168">
    <property type="entry name" value="Q_tRNA_Tgt"/>
    <property type="match status" value="1"/>
</dbReference>
<dbReference type="RefSeq" id="WP_147079321.1">
    <property type="nucleotide sequence ID" value="NZ_BJZT01000028.1"/>
</dbReference>
<dbReference type="Proteomes" id="UP000321258">
    <property type="component" value="Unassembled WGS sequence"/>
</dbReference>
<dbReference type="UniPathway" id="UPA00392"/>
<evidence type="ECO:0000259" key="8">
    <source>
        <dbReference type="Pfam" id="PF01702"/>
    </source>
</evidence>
<dbReference type="InterPro" id="IPR050076">
    <property type="entry name" value="ArchSynthase1/Queuine_TRR"/>
</dbReference>
<dbReference type="GO" id="GO:0005829">
    <property type="term" value="C:cytosol"/>
    <property type="evidence" value="ECO:0007669"/>
    <property type="project" value="TreeGrafter"/>
</dbReference>
<evidence type="ECO:0000256" key="1">
    <source>
        <dbReference type="ARBA" id="ARBA00004691"/>
    </source>
</evidence>
<dbReference type="SUPFAM" id="SSF51713">
    <property type="entry name" value="tRNA-guanine transglycosylase"/>
    <property type="match status" value="1"/>
</dbReference>
<feature type="region of interest" description="RNA binding; important for wobble base 34 recognition" evidence="7">
    <location>
        <begin position="275"/>
        <end position="279"/>
    </location>
</feature>
<comment type="caution">
    <text evidence="9">The sequence shown here is derived from an EMBL/GenBank/DDBJ whole genome shotgun (WGS) entry which is preliminary data.</text>
</comment>
<evidence type="ECO:0000256" key="3">
    <source>
        <dbReference type="ARBA" id="ARBA00022679"/>
    </source>
</evidence>
<dbReference type="GO" id="GO:0008616">
    <property type="term" value="P:tRNA queuosine(34) biosynthetic process"/>
    <property type="evidence" value="ECO:0007669"/>
    <property type="project" value="UniProtKB-UniRule"/>
</dbReference>
<feature type="active site" description="Nucleophile" evidence="7">
    <location>
        <position position="270"/>
    </location>
</feature>
<dbReference type="OrthoDB" id="9805417at2"/>
<feature type="binding site" evidence="7">
    <location>
        <position position="220"/>
    </location>
    <ligand>
        <name>substrate</name>
    </ligand>
</feature>
<comment type="function">
    <text evidence="7">Catalyzes the base-exchange of a guanine (G) residue with the queuine precursor 7-aminomethyl-7-deazaguanine (PreQ1) at position 34 (anticodon wobble position) in tRNAs with GU(N) anticodons (tRNA-Asp, -Asn, -His and -Tyr). Catalysis occurs through a double-displacement mechanism. The nucleophile active site attacks the C1' of nucleotide 34 to detach the guanine base from the RNA, forming a covalent enzyme-RNA intermediate. The proton acceptor active site deprotonates the incoming PreQ1, allowing a nucleophilic attack on the C1' of the ribose to form the product. After dissociation, two additional enzymatic reactions on the tRNA convert PreQ1 to queuine (Q), resulting in the hypermodified nucleoside queuosine (7-(((4,5-cis-dihydroxy-2-cyclopenten-1-yl)amino)methyl)-7-deazaguanosine).</text>
</comment>
<dbReference type="InterPro" id="IPR002616">
    <property type="entry name" value="tRNA_ribo_trans-like"/>
</dbReference>
<comment type="caution">
    <text evidence="7">Lacks conserved residue(s) required for the propagation of feature annotation.</text>
</comment>
<dbReference type="Gene3D" id="3.20.20.105">
    <property type="entry name" value="Queuine tRNA-ribosyltransferase-like"/>
    <property type="match status" value="1"/>
</dbReference>
<evidence type="ECO:0000313" key="10">
    <source>
        <dbReference type="Proteomes" id="UP000321258"/>
    </source>
</evidence>
<dbReference type="EC" id="2.4.2.29" evidence="7"/>
<dbReference type="PANTHER" id="PTHR46499">
    <property type="entry name" value="QUEUINE TRNA-RIBOSYLTRANSFERASE"/>
    <property type="match status" value="1"/>
</dbReference>
<evidence type="ECO:0000313" key="9">
    <source>
        <dbReference type="EMBL" id="GEP00236.1"/>
    </source>
</evidence>
<dbReference type="NCBIfam" id="TIGR00430">
    <property type="entry name" value="Q_tRNA_tgt"/>
    <property type="match status" value="1"/>
</dbReference>
<dbReference type="PANTHER" id="PTHR46499:SF1">
    <property type="entry name" value="QUEUINE TRNA-RIBOSYLTRANSFERASE"/>
    <property type="match status" value="1"/>
</dbReference>
<keyword evidence="10" id="KW-1185">Reference proteome</keyword>
<dbReference type="EMBL" id="BJZT01000028">
    <property type="protein sequence ID" value="GEP00236.1"/>
    <property type="molecule type" value="Genomic_DNA"/>
</dbReference>
<dbReference type="InterPro" id="IPR004803">
    <property type="entry name" value="TGT"/>
</dbReference>
<keyword evidence="3 7" id="KW-0808">Transferase</keyword>
<dbReference type="NCBIfam" id="TIGR00449">
    <property type="entry name" value="tgt_general"/>
    <property type="match status" value="1"/>
</dbReference>
<evidence type="ECO:0000256" key="4">
    <source>
        <dbReference type="ARBA" id="ARBA00022694"/>
    </source>
</evidence>
<comment type="similarity">
    <text evidence="7">Belongs to the queuine tRNA-ribosyltransferase family.</text>
</comment>
<reference evidence="9 10" key="1">
    <citation type="submission" date="2019-07" db="EMBL/GenBank/DDBJ databases">
        <title>Whole genome shotgun sequence of Methylobacterium haplocladii NBRC 107714.</title>
        <authorList>
            <person name="Hosoyama A."/>
            <person name="Uohara A."/>
            <person name="Ohji S."/>
            <person name="Ichikawa N."/>
        </authorList>
    </citation>
    <scope>NUCLEOTIDE SEQUENCE [LARGE SCALE GENOMIC DNA]</scope>
    <source>
        <strain evidence="9 10">NBRC 107714</strain>
    </source>
</reference>
<feature type="domain" description="tRNA-guanine(15) transglycosylase-like" evidence="8">
    <location>
        <begin position="18"/>
        <end position="371"/>
    </location>
</feature>
<feature type="active site" description="Proton acceptor" evidence="7">
    <location>
        <position position="96"/>
    </location>
</feature>
<feature type="region of interest" description="RNA binding" evidence="7">
    <location>
        <begin position="251"/>
        <end position="257"/>
    </location>
</feature>
<feature type="binding site" evidence="7">
    <location>
        <begin position="96"/>
        <end position="100"/>
    </location>
    <ligand>
        <name>substrate</name>
    </ligand>
</feature>
<organism evidence="9 10">
    <name type="scientific">Methylobacterium haplocladii</name>
    <dbReference type="NCBI Taxonomy" id="1176176"/>
    <lineage>
        <taxon>Bacteria</taxon>
        <taxon>Pseudomonadati</taxon>
        <taxon>Pseudomonadota</taxon>
        <taxon>Alphaproteobacteria</taxon>
        <taxon>Hyphomicrobiales</taxon>
        <taxon>Methylobacteriaceae</taxon>
        <taxon>Methylobacterium</taxon>
    </lineage>
</organism>
<name>A0A512IRC6_9HYPH</name>
<evidence type="ECO:0000256" key="6">
    <source>
        <dbReference type="ARBA" id="ARBA00050112"/>
    </source>
</evidence>
<sequence length="380" mass="41959">MSDLPTDFRFSVHATDGAARTGAISMPRGTIRTPAFMPVGTAATVKAMYPEQVRDLGADVVLGNTYHLMLRPGAERMERLGGLHRFMRWDGPILTDSGGFQVMSLSALRKLDEKGVTFRSHIDGTAHHMSPERSIEIQGLLGSDIQMQLDECVRLPAEREAIEKAMRLSLRWAERCRVTFGEQPGKALFGIVQGGDIPDLRVESARALTELDLKGYAIGGLAVGEPQAVMLAMIETVEPHLPSGKPRYLMGVGTPDDLMQAVSRGIDMFDCVMPTRAGRHGLAYTRHGRINLRNARHAEDTRPLDEQSTCPATRDYSRAYLHHLVRSDEILGMMLLTWNNLAYYQELMAGMRAAISAGRLADFIGETKAEWARAEAERAA</sequence>
<comment type="pathway">
    <text evidence="1 7">tRNA modification; tRNA-queuosine biosynthesis.</text>
</comment>
<evidence type="ECO:0000256" key="7">
    <source>
        <dbReference type="HAMAP-Rule" id="MF_00168"/>
    </source>
</evidence>
<keyword evidence="4 7" id="KW-0819">tRNA processing</keyword>
<evidence type="ECO:0000256" key="5">
    <source>
        <dbReference type="ARBA" id="ARBA00022785"/>
    </source>
</evidence>
<dbReference type="FunFam" id="3.20.20.105:FF:000001">
    <property type="entry name" value="Queuine tRNA-ribosyltransferase"/>
    <property type="match status" value="1"/>
</dbReference>
<comment type="catalytic activity">
    <reaction evidence="6 7">
        <text>7-aminomethyl-7-carbaguanine + guanosine(34) in tRNA = 7-aminomethyl-7-carbaguanosine(34) in tRNA + guanine</text>
        <dbReference type="Rhea" id="RHEA:24104"/>
        <dbReference type="Rhea" id="RHEA-COMP:10341"/>
        <dbReference type="Rhea" id="RHEA-COMP:10342"/>
        <dbReference type="ChEBI" id="CHEBI:16235"/>
        <dbReference type="ChEBI" id="CHEBI:58703"/>
        <dbReference type="ChEBI" id="CHEBI:74269"/>
        <dbReference type="ChEBI" id="CHEBI:82833"/>
        <dbReference type="EC" id="2.4.2.29"/>
    </reaction>
</comment>
<dbReference type="GO" id="GO:0008479">
    <property type="term" value="F:tRNA-guanosine(34) queuine transglycosylase activity"/>
    <property type="evidence" value="ECO:0007669"/>
    <property type="project" value="UniProtKB-UniRule"/>
</dbReference>
<comment type="subunit">
    <text evidence="7">Homodimer. Within each dimer, one monomer is responsible for RNA recognition and catalysis, while the other monomer binds to the replacement base PreQ1.</text>
</comment>
<dbReference type="AlphaFoldDB" id="A0A512IRC6"/>